<feature type="region of interest" description="Disordered" evidence="11">
    <location>
        <begin position="1"/>
        <end position="27"/>
    </location>
</feature>
<accession>A0A2W7IHS6</accession>
<keyword evidence="5 12" id="KW-0012">Acyltransferase</keyword>
<dbReference type="PANTHER" id="PTHR37323">
    <property type="entry name" value="GCN5-RELATED N-ACETYLTRANSFERASE"/>
    <property type="match status" value="1"/>
</dbReference>
<evidence type="ECO:0000256" key="6">
    <source>
        <dbReference type="ARBA" id="ARBA00038095"/>
    </source>
</evidence>
<evidence type="ECO:0000256" key="11">
    <source>
        <dbReference type="SAM" id="MobiDB-lite"/>
    </source>
</evidence>
<comment type="catalytic activity">
    <reaction evidence="10">
        <text>a (3R)-hydroxyacyl-[ACP] + L-ornithine = a lyso-ornithine lipid + holo-[ACP] + H(+)</text>
        <dbReference type="Rhea" id="RHEA:20633"/>
        <dbReference type="Rhea" id="RHEA-COMP:9685"/>
        <dbReference type="Rhea" id="RHEA-COMP:9945"/>
        <dbReference type="ChEBI" id="CHEBI:15378"/>
        <dbReference type="ChEBI" id="CHEBI:46911"/>
        <dbReference type="ChEBI" id="CHEBI:64479"/>
        <dbReference type="ChEBI" id="CHEBI:78827"/>
        <dbReference type="ChEBI" id="CHEBI:138482"/>
        <dbReference type="EC" id="2.3.2.30"/>
    </reaction>
    <physiologicalReaction direction="left-to-right" evidence="10">
        <dbReference type="Rhea" id="RHEA:20634"/>
    </physiologicalReaction>
</comment>
<dbReference type="EMBL" id="QKYU01000049">
    <property type="protein sequence ID" value="PZW36976.1"/>
    <property type="molecule type" value="Genomic_DNA"/>
</dbReference>
<evidence type="ECO:0000256" key="4">
    <source>
        <dbReference type="ARBA" id="ARBA00023098"/>
    </source>
</evidence>
<organism evidence="12 13">
    <name type="scientific">Humitalea rosea</name>
    <dbReference type="NCBI Taxonomy" id="990373"/>
    <lineage>
        <taxon>Bacteria</taxon>
        <taxon>Pseudomonadati</taxon>
        <taxon>Pseudomonadota</taxon>
        <taxon>Alphaproteobacteria</taxon>
        <taxon>Acetobacterales</taxon>
        <taxon>Roseomonadaceae</taxon>
        <taxon>Humitalea</taxon>
    </lineage>
</organism>
<dbReference type="EC" id="2.3.2.30" evidence="7"/>
<sequence length="287" mass="31554">MSGREAGAFGSSNRLSQHTSDDPGFGELRSGKLGVRVATSAEEIDAAQALRYRVFYSEMGARPDAATEASKRDADVFDAVADHLLVLDHTKGEGPEAIVGTYRLIRRPGADRIGRFYTSAEYDISLLLAQPGNVMELGRSCVESEHRTKHAMQLLWRGIAAYVFRHRIDLMFGCASLPGTDPDRLAAPLTFLATHYLAPPALRARAVPSRYVEMLRMDPSGLDPKRTLARLPPLVKGYLRLGGFVGEGAVIDQQFNTTDVCVVVKTDLITETHMKFYERKVAEGQEA</sequence>
<dbReference type="GO" id="GO:0006629">
    <property type="term" value="P:lipid metabolic process"/>
    <property type="evidence" value="ECO:0007669"/>
    <property type="project" value="UniProtKB-KW"/>
</dbReference>
<dbReference type="Proteomes" id="UP000249688">
    <property type="component" value="Unassembled WGS sequence"/>
</dbReference>
<evidence type="ECO:0000256" key="5">
    <source>
        <dbReference type="ARBA" id="ARBA00023315"/>
    </source>
</evidence>
<keyword evidence="3 12" id="KW-0808">Transferase</keyword>
<dbReference type="GO" id="GO:0043810">
    <property type="term" value="F:ornithine-acyl [acyl carrier protein] N-acyltransferase activity"/>
    <property type="evidence" value="ECO:0007669"/>
    <property type="project" value="UniProtKB-EC"/>
</dbReference>
<gene>
    <name evidence="12" type="ORF">C8P66_1491</name>
</gene>
<keyword evidence="13" id="KW-1185">Reference proteome</keyword>
<evidence type="ECO:0000256" key="9">
    <source>
        <dbReference type="ARBA" id="ARBA00045724"/>
    </source>
</evidence>
<dbReference type="InterPro" id="IPR016181">
    <property type="entry name" value="Acyl_CoA_acyltransferase"/>
</dbReference>
<name>A0A2W7IHS6_9PROT</name>
<keyword evidence="2" id="KW-0444">Lipid biosynthesis</keyword>
<evidence type="ECO:0000313" key="13">
    <source>
        <dbReference type="Proteomes" id="UP000249688"/>
    </source>
</evidence>
<dbReference type="Gene3D" id="3.40.630.30">
    <property type="match status" value="1"/>
</dbReference>
<keyword evidence="4" id="KW-0443">Lipid metabolism</keyword>
<comment type="similarity">
    <text evidence="6">Belongs to the acetyltransferase family. OlsB subfamily.</text>
</comment>
<protein>
    <recommendedName>
        <fullName evidence="8">L-ornithine N(alpha)-acyltransferase</fullName>
        <ecNumber evidence="7">2.3.2.30</ecNumber>
    </recommendedName>
</protein>
<dbReference type="Pfam" id="PF13444">
    <property type="entry name" value="Acetyltransf_5"/>
    <property type="match status" value="1"/>
</dbReference>
<dbReference type="InterPro" id="IPR052351">
    <property type="entry name" value="Ornithine_N-alpha-AT"/>
</dbReference>
<dbReference type="SUPFAM" id="SSF55729">
    <property type="entry name" value="Acyl-CoA N-acyltransferases (Nat)"/>
    <property type="match status" value="1"/>
</dbReference>
<evidence type="ECO:0000313" key="12">
    <source>
        <dbReference type="EMBL" id="PZW36976.1"/>
    </source>
</evidence>
<dbReference type="AlphaFoldDB" id="A0A2W7IHS6"/>
<evidence type="ECO:0000256" key="1">
    <source>
        <dbReference type="ARBA" id="ARBA00005189"/>
    </source>
</evidence>
<evidence type="ECO:0000256" key="8">
    <source>
        <dbReference type="ARBA" id="ARBA00039866"/>
    </source>
</evidence>
<evidence type="ECO:0000256" key="2">
    <source>
        <dbReference type="ARBA" id="ARBA00022516"/>
    </source>
</evidence>
<comment type="pathway">
    <text evidence="1">Lipid metabolism.</text>
</comment>
<dbReference type="RefSeq" id="WP_111400604.1">
    <property type="nucleotide sequence ID" value="NZ_QKYU01000049.1"/>
</dbReference>
<dbReference type="OrthoDB" id="9787072at2"/>
<evidence type="ECO:0000256" key="3">
    <source>
        <dbReference type="ARBA" id="ARBA00022679"/>
    </source>
</evidence>
<evidence type="ECO:0000256" key="7">
    <source>
        <dbReference type="ARBA" id="ARBA00039058"/>
    </source>
</evidence>
<dbReference type="PANTHER" id="PTHR37323:SF1">
    <property type="entry name" value="L-ORNITHINE N(ALPHA)-ACYLTRANSFERASE"/>
    <property type="match status" value="1"/>
</dbReference>
<reference evidence="12 13" key="1">
    <citation type="submission" date="2018-06" db="EMBL/GenBank/DDBJ databases">
        <title>Genomic Encyclopedia of Archaeal and Bacterial Type Strains, Phase II (KMG-II): from individual species to whole genera.</title>
        <authorList>
            <person name="Goeker M."/>
        </authorList>
    </citation>
    <scope>NUCLEOTIDE SEQUENCE [LARGE SCALE GENOMIC DNA]</scope>
    <source>
        <strain evidence="12 13">DSM 24525</strain>
    </source>
</reference>
<proteinExistence type="inferred from homology"/>
<comment type="caution">
    <text evidence="12">The sequence shown here is derived from an EMBL/GenBank/DDBJ whole genome shotgun (WGS) entry which is preliminary data.</text>
</comment>
<comment type="function">
    <text evidence="9">Catalyzes the first step in the biosynthesis of ornithine lipids, which are phosphorus-free membrane lipids. Catalyzes the 3-hydroxyacyl-acyl carrier protein-dependent acylation of ornithine to form lyso-ornithine lipid (LOL).</text>
</comment>
<evidence type="ECO:0000256" key="10">
    <source>
        <dbReference type="ARBA" id="ARBA00047785"/>
    </source>
</evidence>